<keyword evidence="5 10" id="KW-0418">Kinase</keyword>
<dbReference type="InterPro" id="IPR000719">
    <property type="entry name" value="Prot_kinase_dom"/>
</dbReference>
<keyword evidence="8" id="KW-1133">Transmembrane helix</keyword>
<feature type="compositionally biased region" description="Low complexity" evidence="7">
    <location>
        <begin position="217"/>
        <end position="232"/>
    </location>
</feature>
<evidence type="ECO:0000313" key="10">
    <source>
        <dbReference type="EMBL" id="MBL1088039.1"/>
    </source>
</evidence>
<dbReference type="InterPro" id="IPR011009">
    <property type="entry name" value="Kinase-like_dom_sf"/>
</dbReference>
<name>A0ABS1MIZ6_9ACTN</name>
<evidence type="ECO:0000256" key="8">
    <source>
        <dbReference type="SAM" id="Phobius"/>
    </source>
</evidence>
<evidence type="ECO:0000256" key="2">
    <source>
        <dbReference type="ARBA" id="ARBA00022527"/>
    </source>
</evidence>
<keyword evidence="2 10" id="KW-0723">Serine/threonine-protein kinase</keyword>
<dbReference type="PANTHER" id="PTHR43289:SF6">
    <property type="entry name" value="SERINE_THREONINE-PROTEIN KINASE NEKL-3"/>
    <property type="match status" value="1"/>
</dbReference>
<evidence type="ECO:0000313" key="11">
    <source>
        <dbReference type="Proteomes" id="UP000629371"/>
    </source>
</evidence>
<evidence type="ECO:0000256" key="7">
    <source>
        <dbReference type="SAM" id="MobiDB-lite"/>
    </source>
</evidence>
<feature type="transmembrane region" description="Helical" evidence="8">
    <location>
        <begin position="454"/>
        <end position="475"/>
    </location>
</feature>
<proteinExistence type="predicted"/>
<dbReference type="SUPFAM" id="SSF56112">
    <property type="entry name" value="Protein kinase-like (PK-like)"/>
    <property type="match status" value="1"/>
</dbReference>
<dbReference type="PANTHER" id="PTHR43289">
    <property type="entry name" value="MITOGEN-ACTIVATED PROTEIN KINASE KINASE KINASE 20-RELATED"/>
    <property type="match status" value="1"/>
</dbReference>
<sequence length="495" mass="53238">MNRTPPPQTPPLAAGTTVAPGYEVLAHLCRTGWLDLYDAWSQERECRCVVKVLRPDRQGEERLRERLRQEGHWLQTFTHPHLVRAYETGETPEPYVVLETLTGETLAHLVERRQRRLATDDLALLGLHLCSALHYLHGKGLLHLDIKPSNIVVGCRRAKVLDLSIARPPGPAPPGLGTVSYLAPEQARGGMLTPATDVWGLGSTLYEAATGDVPFPATETDTGSGTDTSTDTATDRYPQLDERAPSVSTRRRLPHTLAAAIDSCLSPDPGARPSLAQLTAVLDAVLPHGRRGVAVQTSPTIMNHSPGSLRTPDNIDPGQQARTPATGPGHRHQPRAPDTDTDTETDTKRPREVPMPSRPAEASLRGVAAVCALLSAVAHLLIVPEHLKEVPYMGILFLIGSVALLVAAAGLARRNPVPAWLLGTLVSGGMVLGFALSRTVGLPNYQEEGWDPPYGVLCMVAEVAFIITFIAWCGVAKPRTPPAEVTRPTTSAHAG</sequence>
<evidence type="ECO:0000256" key="4">
    <source>
        <dbReference type="ARBA" id="ARBA00022741"/>
    </source>
</evidence>
<dbReference type="PROSITE" id="PS50011">
    <property type="entry name" value="PROTEIN_KINASE_DOM"/>
    <property type="match status" value="1"/>
</dbReference>
<dbReference type="Gene3D" id="1.10.510.10">
    <property type="entry name" value="Transferase(Phosphotransferase) domain 1"/>
    <property type="match status" value="1"/>
</dbReference>
<dbReference type="Pfam" id="PF00069">
    <property type="entry name" value="Pkinase"/>
    <property type="match status" value="1"/>
</dbReference>
<keyword evidence="3" id="KW-0808">Transferase</keyword>
<feature type="transmembrane region" description="Helical" evidence="8">
    <location>
        <begin position="419"/>
        <end position="442"/>
    </location>
</feature>
<dbReference type="EC" id="2.7.11.1" evidence="1"/>
<dbReference type="EMBL" id="JAERRI010000001">
    <property type="protein sequence ID" value="MBL1088039.1"/>
    <property type="molecule type" value="Genomic_DNA"/>
</dbReference>
<keyword evidence="6" id="KW-0067">ATP-binding</keyword>
<dbReference type="Gene3D" id="3.30.200.20">
    <property type="entry name" value="Phosphorylase Kinase, domain 1"/>
    <property type="match status" value="1"/>
</dbReference>
<keyword evidence="4" id="KW-0547">Nucleotide-binding</keyword>
<evidence type="ECO:0000259" key="9">
    <source>
        <dbReference type="PROSITE" id="PS50011"/>
    </source>
</evidence>
<evidence type="ECO:0000256" key="6">
    <source>
        <dbReference type="ARBA" id="ARBA00022840"/>
    </source>
</evidence>
<feature type="region of interest" description="Disordered" evidence="7">
    <location>
        <begin position="293"/>
        <end position="360"/>
    </location>
</feature>
<keyword evidence="11" id="KW-1185">Reference proteome</keyword>
<dbReference type="GO" id="GO:0004674">
    <property type="term" value="F:protein serine/threonine kinase activity"/>
    <property type="evidence" value="ECO:0007669"/>
    <property type="project" value="UniProtKB-KW"/>
</dbReference>
<protein>
    <recommendedName>
        <fullName evidence="1">non-specific serine/threonine protein kinase</fullName>
        <ecNumber evidence="1">2.7.11.1</ecNumber>
    </recommendedName>
</protein>
<dbReference type="SMART" id="SM00220">
    <property type="entry name" value="S_TKc"/>
    <property type="match status" value="1"/>
</dbReference>
<dbReference type="PROSITE" id="PS00108">
    <property type="entry name" value="PROTEIN_KINASE_ST"/>
    <property type="match status" value="1"/>
</dbReference>
<comment type="caution">
    <text evidence="10">The sequence shown here is derived from an EMBL/GenBank/DDBJ whole genome shotgun (WGS) entry which is preliminary data.</text>
</comment>
<feature type="domain" description="Protein kinase" evidence="9">
    <location>
        <begin position="22"/>
        <end position="286"/>
    </location>
</feature>
<organism evidence="10 11">
    <name type="scientific">Streptomyces siderophoricus</name>
    <dbReference type="NCBI Taxonomy" id="2802281"/>
    <lineage>
        <taxon>Bacteria</taxon>
        <taxon>Bacillati</taxon>
        <taxon>Actinomycetota</taxon>
        <taxon>Actinomycetes</taxon>
        <taxon>Kitasatosporales</taxon>
        <taxon>Streptomycetaceae</taxon>
        <taxon>Streptomyces</taxon>
    </lineage>
</organism>
<accession>A0ABS1MIZ6</accession>
<keyword evidence="8" id="KW-0812">Transmembrane</keyword>
<reference evidence="10 11" key="1">
    <citation type="submission" date="2021-01" db="EMBL/GenBank/DDBJ databases">
        <title>WGS of actinomycetes isolated from Thailand.</title>
        <authorList>
            <person name="Thawai C."/>
        </authorList>
    </citation>
    <scope>NUCLEOTIDE SEQUENCE [LARGE SCALE GENOMIC DNA]</scope>
    <source>
        <strain evidence="10 11">CH9-7</strain>
    </source>
</reference>
<evidence type="ECO:0000256" key="5">
    <source>
        <dbReference type="ARBA" id="ARBA00022777"/>
    </source>
</evidence>
<feature type="compositionally biased region" description="Polar residues" evidence="7">
    <location>
        <begin position="295"/>
        <end position="308"/>
    </location>
</feature>
<evidence type="ECO:0000256" key="1">
    <source>
        <dbReference type="ARBA" id="ARBA00012513"/>
    </source>
</evidence>
<dbReference type="RefSeq" id="WP_201801250.1">
    <property type="nucleotide sequence ID" value="NZ_JAERRI010000001.1"/>
</dbReference>
<evidence type="ECO:0000256" key="3">
    <source>
        <dbReference type="ARBA" id="ARBA00022679"/>
    </source>
</evidence>
<feature type="transmembrane region" description="Helical" evidence="8">
    <location>
        <begin position="390"/>
        <end position="412"/>
    </location>
</feature>
<dbReference type="Proteomes" id="UP000629371">
    <property type="component" value="Unassembled WGS sequence"/>
</dbReference>
<feature type="region of interest" description="Disordered" evidence="7">
    <location>
        <begin position="213"/>
        <end position="239"/>
    </location>
</feature>
<dbReference type="InterPro" id="IPR008271">
    <property type="entry name" value="Ser/Thr_kinase_AS"/>
</dbReference>
<gene>
    <name evidence="10" type="ORF">JK360_01290</name>
</gene>
<keyword evidence="8" id="KW-0472">Membrane</keyword>
<dbReference type="CDD" id="cd14014">
    <property type="entry name" value="STKc_PknB_like"/>
    <property type="match status" value="1"/>
</dbReference>